<comment type="caution">
    <text evidence="1">The sequence shown here is derived from an EMBL/GenBank/DDBJ whole genome shotgun (WGS) entry which is preliminary data.</text>
</comment>
<name>X1K449_9ZZZZ</name>
<gene>
    <name evidence="1" type="ORF">S03H2_60280</name>
</gene>
<feature type="non-terminal residue" evidence="1">
    <location>
        <position position="243"/>
    </location>
</feature>
<feature type="non-terminal residue" evidence="1">
    <location>
        <position position="1"/>
    </location>
</feature>
<reference evidence="1" key="1">
    <citation type="journal article" date="2014" name="Front. Microbiol.">
        <title>High frequency of phylogenetically diverse reductive dehalogenase-homologous genes in deep subseafloor sedimentary metagenomes.</title>
        <authorList>
            <person name="Kawai M."/>
            <person name="Futagami T."/>
            <person name="Toyoda A."/>
            <person name="Takaki Y."/>
            <person name="Nishi S."/>
            <person name="Hori S."/>
            <person name="Arai W."/>
            <person name="Tsubouchi T."/>
            <person name="Morono Y."/>
            <person name="Uchiyama I."/>
            <person name="Ito T."/>
            <person name="Fujiyama A."/>
            <person name="Inagaki F."/>
            <person name="Takami H."/>
        </authorList>
    </citation>
    <scope>NUCLEOTIDE SEQUENCE</scope>
    <source>
        <strain evidence="1">Expedition CK06-06</strain>
    </source>
</reference>
<sequence>WRTIRKRQRNAQLAEMVLIEVTIDPGASPGDRELRLGTPLGLTNPMCFQVGTLPEIGEQEPNDPEEFAYLPKGPPIDLPMVLNGQIMPGDIDRFRFRAKRGQQLVIETHARRLVPFLADAVPGWFQVTVALYNAEGREVAFADDYRFHPDPVLFYQVPGDGEYELEIRDSIYRGREDFVYRVAVGGLPFITQTFPLGGQTGVSTVADIEGWNLPTKRLQLDTQPGEDGIRQTVLRKDKLVSNE</sequence>
<dbReference type="EMBL" id="BARU01038829">
    <property type="protein sequence ID" value="GAH88430.1"/>
    <property type="molecule type" value="Genomic_DNA"/>
</dbReference>
<proteinExistence type="predicted"/>
<dbReference type="AlphaFoldDB" id="X1K449"/>
<organism evidence="1">
    <name type="scientific">marine sediment metagenome</name>
    <dbReference type="NCBI Taxonomy" id="412755"/>
    <lineage>
        <taxon>unclassified sequences</taxon>
        <taxon>metagenomes</taxon>
        <taxon>ecological metagenomes</taxon>
    </lineage>
</organism>
<protein>
    <recommendedName>
        <fullName evidence="2">Peptidase C-terminal archaeal/bacterial domain-containing protein</fullName>
    </recommendedName>
</protein>
<evidence type="ECO:0000313" key="1">
    <source>
        <dbReference type="EMBL" id="GAH88430.1"/>
    </source>
</evidence>
<dbReference type="Gene3D" id="2.60.120.380">
    <property type="match status" value="1"/>
</dbReference>
<evidence type="ECO:0008006" key="2">
    <source>
        <dbReference type="Google" id="ProtNLM"/>
    </source>
</evidence>
<accession>X1K449</accession>